<evidence type="ECO:0000313" key="2">
    <source>
        <dbReference type="EMBL" id="AYO41781.1"/>
    </source>
</evidence>
<protein>
    <submittedName>
        <fullName evidence="2">Trafficking protein particle complex subunit 13</fullName>
    </submittedName>
</protein>
<organism evidence="2 3">
    <name type="scientific">Malassezia restricta (strain ATCC 96810 / NBRC 103918 / CBS 7877)</name>
    <name type="common">Seborrheic dermatitis infection agent</name>
    <dbReference type="NCBI Taxonomy" id="425264"/>
    <lineage>
        <taxon>Eukaryota</taxon>
        <taxon>Fungi</taxon>
        <taxon>Dikarya</taxon>
        <taxon>Basidiomycota</taxon>
        <taxon>Ustilaginomycotina</taxon>
        <taxon>Malasseziomycetes</taxon>
        <taxon>Malasseziales</taxon>
        <taxon>Malasseziaceae</taxon>
        <taxon>Malassezia</taxon>
    </lineage>
</organism>
<dbReference type="PANTHER" id="PTHR13134:SF3">
    <property type="entry name" value="TRAFFICKING PROTEIN PARTICLE COMPLEX SUBUNIT 13"/>
    <property type="match status" value="1"/>
</dbReference>
<dbReference type="InterPro" id="IPR010378">
    <property type="entry name" value="TRAPPC13"/>
</dbReference>
<dbReference type="EMBL" id="CP033149">
    <property type="protein sequence ID" value="AYO41781.1"/>
    <property type="molecule type" value="Genomic_DNA"/>
</dbReference>
<dbReference type="STRING" id="425264.A0A3G2S160"/>
<name>A0A3G2S160_MALR7</name>
<dbReference type="VEuPathDB" id="FungiDB:DNF11_0831"/>
<gene>
    <name evidence="2" type="primary">Trappc13</name>
    <name evidence="2" type="ORF">DNF11_0831</name>
</gene>
<dbReference type="InterPro" id="IPR055427">
    <property type="entry name" value="TRAPPC13_N"/>
</dbReference>
<reference evidence="2 3" key="1">
    <citation type="submission" date="2018-10" db="EMBL/GenBank/DDBJ databases">
        <title>Complete genome sequence of Malassezia restricta CBS 7877.</title>
        <authorList>
            <person name="Morand S.C."/>
            <person name="Bertignac M."/>
            <person name="Iltis A."/>
            <person name="Kolder I."/>
            <person name="Pirovano W."/>
            <person name="Jourdain R."/>
            <person name="Clavaud C."/>
        </authorList>
    </citation>
    <scope>NUCLEOTIDE SEQUENCE [LARGE SCALE GENOMIC DNA]</scope>
    <source>
        <strain evidence="2 3">CBS 7877</strain>
    </source>
</reference>
<dbReference type="PANTHER" id="PTHR13134">
    <property type="entry name" value="TRAFFICKING PROTEIN PARTICLE COMPLEX SUBUNIT 13"/>
    <property type="match status" value="1"/>
</dbReference>
<dbReference type="Proteomes" id="UP000269793">
    <property type="component" value="Chromosome II"/>
</dbReference>
<sequence>MEGPEAPPYVPPLAVKVMRVSAPFFASRSVPMFETCSEGAQELQVPHSVTHVDGEVWDAIKSTYARGSDSTFTDAPTTLRDMVYTDQLVLPGSFGTVSVGETFHAIVSVTNTSPDMVRSVRLMVELRSDKTDKFASTMHMLADVSAPELAAGAQLTAKVCHSIDTPVTHALVCHMQHDRPPVHSFAKQYRFPIHSPPFVMQSDIHTLDDTHGAGPHACHRTLVRLLLQNTSSRPLRLEELALDTESWHASSVDACGHILMPQDIRAYVFVLEPHTPISPLMFRDALLNATDHTQLVSCAIPLGHVQVAWRIPKGEPGRLRIGPLQHHLRLPRPVHGLFADLHLEAHDAWHVDQTCHATLHLNVWAIEKSLLGSETRLTLVMDDAWDHVLMHGPHQHTLPVVLEECMNFRIPCELTPLRRGLVPTGGMMLQHEQATVRAWKRLAHIHTT</sequence>
<feature type="domain" description="Trafficking protein particle complex subunit 13 N-terminal" evidence="1">
    <location>
        <begin position="13"/>
        <end position="192"/>
    </location>
</feature>
<dbReference type="OrthoDB" id="10250284at2759"/>
<dbReference type="GO" id="GO:1990072">
    <property type="term" value="C:TRAPPIII protein complex"/>
    <property type="evidence" value="ECO:0007669"/>
    <property type="project" value="TreeGrafter"/>
</dbReference>
<dbReference type="Pfam" id="PF06159">
    <property type="entry name" value="TRAPPC13_N"/>
    <property type="match status" value="1"/>
</dbReference>
<accession>A0A3G2S160</accession>
<evidence type="ECO:0000313" key="3">
    <source>
        <dbReference type="Proteomes" id="UP000269793"/>
    </source>
</evidence>
<dbReference type="AlphaFoldDB" id="A0A3G2S160"/>
<evidence type="ECO:0000259" key="1">
    <source>
        <dbReference type="Pfam" id="PF06159"/>
    </source>
</evidence>
<keyword evidence="3" id="KW-1185">Reference proteome</keyword>
<proteinExistence type="predicted"/>